<comment type="caution">
    <text evidence="1">The sequence shown here is derived from an EMBL/GenBank/DDBJ whole genome shotgun (WGS) entry which is preliminary data.</text>
</comment>
<proteinExistence type="predicted"/>
<reference evidence="1 2" key="1">
    <citation type="journal article" date="2019" name="Commun. Biol.">
        <title>The bagworm genome reveals a unique fibroin gene that provides high tensile strength.</title>
        <authorList>
            <person name="Kono N."/>
            <person name="Nakamura H."/>
            <person name="Ohtoshi R."/>
            <person name="Tomita M."/>
            <person name="Numata K."/>
            <person name="Arakawa K."/>
        </authorList>
    </citation>
    <scope>NUCLEOTIDE SEQUENCE [LARGE SCALE GENOMIC DNA]</scope>
</reference>
<sequence length="128" mass="13925">MCAGSCLALFVEDVPLFHEKSRTVFRPTSGEGYFGYTVLLKQGNPFELLVGAPKARMAAARGRPGTLHRCTLALADAPVNVSCAAHVFSPPNKKHTYGAKPNYFEDDMWLGASLTDVTEDTLLVKYTS</sequence>
<evidence type="ECO:0000313" key="1">
    <source>
        <dbReference type="EMBL" id="GBP58405.1"/>
    </source>
</evidence>
<evidence type="ECO:0000313" key="2">
    <source>
        <dbReference type="Proteomes" id="UP000299102"/>
    </source>
</evidence>
<dbReference type="Gene3D" id="2.130.10.130">
    <property type="entry name" value="Integrin alpha, N-terminal"/>
    <property type="match status" value="1"/>
</dbReference>
<dbReference type="AlphaFoldDB" id="A0A4C1X823"/>
<dbReference type="Proteomes" id="UP000299102">
    <property type="component" value="Unassembled WGS sequence"/>
</dbReference>
<name>A0A4C1X823_EUMVA</name>
<dbReference type="InterPro" id="IPR028994">
    <property type="entry name" value="Integrin_alpha_N"/>
</dbReference>
<protein>
    <submittedName>
        <fullName evidence="1">Uncharacterized protein</fullName>
    </submittedName>
</protein>
<dbReference type="EMBL" id="BGZK01000734">
    <property type="protein sequence ID" value="GBP58405.1"/>
    <property type="molecule type" value="Genomic_DNA"/>
</dbReference>
<keyword evidence="2" id="KW-1185">Reference proteome</keyword>
<accession>A0A4C1X823</accession>
<gene>
    <name evidence="1" type="ORF">EVAR_39094_1</name>
</gene>
<organism evidence="1 2">
    <name type="scientific">Eumeta variegata</name>
    <name type="common">Bagworm moth</name>
    <name type="synonym">Eumeta japonica</name>
    <dbReference type="NCBI Taxonomy" id="151549"/>
    <lineage>
        <taxon>Eukaryota</taxon>
        <taxon>Metazoa</taxon>
        <taxon>Ecdysozoa</taxon>
        <taxon>Arthropoda</taxon>
        <taxon>Hexapoda</taxon>
        <taxon>Insecta</taxon>
        <taxon>Pterygota</taxon>
        <taxon>Neoptera</taxon>
        <taxon>Endopterygota</taxon>
        <taxon>Lepidoptera</taxon>
        <taxon>Glossata</taxon>
        <taxon>Ditrysia</taxon>
        <taxon>Tineoidea</taxon>
        <taxon>Psychidae</taxon>
        <taxon>Oiketicinae</taxon>
        <taxon>Eumeta</taxon>
    </lineage>
</organism>